<keyword evidence="8" id="KW-1015">Disulfide bond</keyword>
<evidence type="ECO:0000256" key="7">
    <source>
        <dbReference type="ARBA" id="ARBA00023136"/>
    </source>
</evidence>
<evidence type="ECO:0000256" key="4">
    <source>
        <dbReference type="ARBA" id="ARBA00022734"/>
    </source>
</evidence>
<evidence type="ECO:0000256" key="9">
    <source>
        <dbReference type="ARBA" id="ARBA00023180"/>
    </source>
</evidence>
<dbReference type="InterPro" id="IPR051036">
    <property type="entry name" value="SIGLEC"/>
</dbReference>
<comment type="subcellular location">
    <subcellularLocation>
        <location evidence="1">Membrane</location>
        <topology evidence="1">Single-pass type I membrane protein</topology>
    </subcellularLocation>
</comment>
<dbReference type="Proteomes" id="UP000010552">
    <property type="component" value="Unassembled WGS sequence"/>
</dbReference>
<keyword evidence="6" id="KW-1133">Transmembrane helix</keyword>
<dbReference type="GO" id="GO:0030246">
    <property type="term" value="F:carbohydrate binding"/>
    <property type="evidence" value="ECO:0007669"/>
    <property type="project" value="UniProtKB-KW"/>
</dbReference>
<evidence type="ECO:0000256" key="1">
    <source>
        <dbReference type="ARBA" id="ARBA00004479"/>
    </source>
</evidence>
<gene>
    <name evidence="14" type="ORF">PAL_GLEAN10004470</name>
</gene>
<dbReference type="PANTHER" id="PTHR12035:SF115">
    <property type="entry name" value="SIALIC ACID-BINDING IG-LIKE LECTIN 10"/>
    <property type="match status" value="1"/>
</dbReference>
<dbReference type="InterPro" id="IPR013783">
    <property type="entry name" value="Ig-like_fold"/>
</dbReference>
<feature type="signal peptide" evidence="12">
    <location>
        <begin position="1"/>
        <end position="16"/>
    </location>
</feature>
<protein>
    <submittedName>
        <fullName evidence="14">Sialic acid-binding Ig-like lectin 10</fullName>
    </submittedName>
</protein>
<evidence type="ECO:0000256" key="11">
    <source>
        <dbReference type="ARBA" id="ARBA00038361"/>
    </source>
</evidence>
<keyword evidence="15" id="KW-1185">Reference proteome</keyword>
<evidence type="ECO:0000256" key="5">
    <source>
        <dbReference type="ARBA" id="ARBA00022889"/>
    </source>
</evidence>
<evidence type="ECO:0000256" key="2">
    <source>
        <dbReference type="ARBA" id="ARBA00022692"/>
    </source>
</evidence>
<dbReference type="EMBL" id="KB030309">
    <property type="protein sequence ID" value="ELK18470.1"/>
    <property type="molecule type" value="Genomic_DNA"/>
</dbReference>
<evidence type="ECO:0000256" key="3">
    <source>
        <dbReference type="ARBA" id="ARBA00022729"/>
    </source>
</evidence>
<dbReference type="SUPFAM" id="SSF48726">
    <property type="entry name" value="Immunoglobulin"/>
    <property type="match status" value="2"/>
</dbReference>
<evidence type="ECO:0000256" key="10">
    <source>
        <dbReference type="ARBA" id="ARBA00023319"/>
    </source>
</evidence>
<dbReference type="InterPro" id="IPR003599">
    <property type="entry name" value="Ig_sub"/>
</dbReference>
<dbReference type="GO" id="GO:0007155">
    <property type="term" value="P:cell adhesion"/>
    <property type="evidence" value="ECO:0007669"/>
    <property type="project" value="UniProtKB-KW"/>
</dbReference>
<evidence type="ECO:0000256" key="8">
    <source>
        <dbReference type="ARBA" id="ARBA00023157"/>
    </source>
</evidence>
<evidence type="ECO:0000313" key="14">
    <source>
        <dbReference type="EMBL" id="ELK18470.1"/>
    </source>
</evidence>
<dbReference type="AlphaFoldDB" id="L5L4Y4"/>
<dbReference type="FunFam" id="2.60.40.10:FF:000829">
    <property type="entry name" value="Sialic acid-binding Ig-like lectin 8"/>
    <property type="match status" value="1"/>
</dbReference>
<dbReference type="Pfam" id="PF07686">
    <property type="entry name" value="V-set"/>
    <property type="match status" value="1"/>
</dbReference>
<evidence type="ECO:0000313" key="15">
    <source>
        <dbReference type="Proteomes" id="UP000010552"/>
    </source>
</evidence>
<keyword evidence="7" id="KW-0472">Membrane</keyword>
<keyword evidence="10" id="KW-0393">Immunoglobulin domain</keyword>
<keyword evidence="3 12" id="KW-0732">Signal</keyword>
<dbReference type="InParanoid" id="L5L4Y4"/>
<comment type="similarity">
    <text evidence="11">Belongs to the immunoglobulin superfamily. SIGLEC (sialic acid binding Ig-like lectin) family.</text>
</comment>
<proteinExistence type="inferred from homology"/>
<keyword evidence="2" id="KW-0812">Transmembrane</keyword>
<dbReference type="GO" id="GO:0033691">
    <property type="term" value="F:sialic acid binding"/>
    <property type="evidence" value="ECO:0007669"/>
    <property type="project" value="TreeGrafter"/>
</dbReference>
<dbReference type="PANTHER" id="PTHR12035">
    <property type="entry name" value="SIALIC ACID BINDING IMMUNOGLOBULIN-LIKE LECTIN"/>
    <property type="match status" value="1"/>
</dbReference>
<reference evidence="15" key="1">
    <citation type="journal article" date="2013" name="Science">
        <title>Comparative analysis of bat genomes provides insight into the evolution of flight and immunity.</title>
        <authorList>
            <person name="Zhang G."/>
            <person name="Cowled C."/>
            <person name="Shi Z."/>
            <person name="Huang Z."/>
            <person name="Bishop-Lilly K.A."/>
            <person name="Fang X."/>
            <person name="Wynne J.W."/>
            <person name="Xiong Z."/>
            <person name="Baker M.L."/>
            <person name="Zhao W."/>
            <person name="Tachedjian M."/>
            <person name="Zhu Y."/>
            <person name="Zhou P."/>
            <person name="Jiang X."/>
            <person name="Ng J."/>
            <person name="Yang L."/>
            <person name="Wu L."/>
            <person name="Xiao J."/>
            <person name="Feng Y."/>
            <person name="Chen Y."/>
            <person name="Sun X."/>
            <person name="Zhang Y."/>
            <person name="Marsh G.A."/>
            <person name="Crameri G."/>
            <person name="Broder C.C."/>
            <person name="Frey K.G."/>
            <person name="Wang L.F."/>
            <person name="Wang J."/>
        </authorList>
    </citation>
    <scope>NUCLEOTIDE SEQUENCE [LARGE SCALE GENOMIC DNA]</scope>
</reference>
<organism evidence="14 15">
    <name type="scientific">Pteropus alecto</name>
    <name type="common">Black flying fox</name>
    <dbReference type="NCBI Taxonomy" id="9402"/>
    <lineage>
        <taxon>Eukaryota</taxon>
        <taxon>Metazoa</taxon>
        <taxon>Chordata</taxon>
        <taxon>Craniata</taxon>
        <taxon>Vertebrata</taxon>
        <taxon>Euteleostomi</taxon>
        <taxon>Mammalia</taxon>
        <taxon>Eutheria</taxon>
        <taxon>Laurasiatheria</taxon>
        <taxon>Chiroptera</taxon>
        <taxon>Yinpterochiroptera</taxon>
        <taxon>Pteropodoidea</taxon>
        <taxon>Pteropodidae</taxon>
        <taxon>Pteropodinae</taxon>
        <taxon>Pteropus</taxon>
    </lineage>
</organism>
<evidence type="ECO:0000259" key="13">
    <source>
        <dbReference type="PROSITE" id="PS50835"/>
    </source>
</evidence>
<dbReference type="InterPro" id="IPR036179">
    <property type="entry name" value="Ig-like_dom_sf"/>
</dbReference>
<sequence length="334" mass="36961">MLSLILFAILGGGSRADYRRFSVRVQRTVTVQEGLCVLVSCTVSYPRQQWTDDTPAYGYWFEYQPIMTTDLPVATNNQSQNVRTDARGRFELVGSPQNGTCSLLIRDAQMSDRATYFFRIERGTFVRYNFKEDVFSLNVIALTRKPDVYVPETLEPGQQVKAICVFDSDFERCPAPTFSWMGAALSSQETRLTTSHVSVLTLTPRPQDHGTDLTCRVDFSRQGVSAKNTVQLNVACEFGGGLQGERQPPLGGVREMGLAVGSSRGSTDRKGHSLMMGGEVNAAWSFPHKRVFVPCLSRGESHFLFPKGVLSGCGEPKVPPQCQRAISLQMPPKA</sequence>
<name>L5L4Y4_PTEAL</name>
<dbReference type="PROSITE" id="PS50835">
    <property type="entry name" value="IG_LIKE"/>
    <property type="match status" value="1"/>
</dbReference>
<feature type="domain" description="Ig-like" evidence="13">
    <location>
        <begin position="146"/>
        <end position="231"/>
    </location>
</feature>
<keyword evidence="4 14" id="KW-0430">Lectin</keyword>
<dbReference type="Gene3D" id="2.60.40.10">
    <property type="entry name" value="Immunoglobulins"/>
    <property type="match status" value="2"/>
</dbReference>
<evidence type="ECO:0000256" key="6">
    <source>
        <dbReference type="ARBA" id="ARBA00022989"/>
    </source>
</evidence>
<dbReference type="SMART" id="SM00409">
    <property type="entry name" value="IG"/>
    <property type="match status" value="2"/>
</dbReference>
<accession>L5L4Y4</accession>
<evidence type="ECO:0000256" key="12">
    <source>
        <dbReference type="SAM" id="SignalP"/>
    </source>
</evidence>
<keyword evidence="5" id="KW-0130">Cell adhesion</keyword>
<feature type="chain" id="PRO_5003969867" evidence="12">
    <location>
        <begin position="17"/>
        <end position="334"/>
    </location>
</feature>
<dbReference type="InterPro" id="IPR007110">
    <property type="entry name" value="Ig-like_dom"/>
</dbReference>
<dbReference type="InterPro" id="IPR013106">
    <property type="entry name" value="Ig_V-set"/>
</dbReference>
<keyword evidence="9" id="KW-0325">Glycoprotein</keyword>
<dbReference type="GO" id="GO:0005886">
    <property type="term" value="C:plasma membrane"/>
    <property type="evidence" value="ECO:0007669"/>
    <property type="project" value="TreeGrafter"/>
</dbReference>